<evidence type="ECO:0000256" key="4">
    <source>
        <dbReference type="ARBA" id="ARBA00022475"/>
    </source>
</evidence>
<dbReference type="FunCoup" id="A0A4W3IZ58">
    <property type="interactions" value="24"/>
</dbReference>
<dbReference type="PANTHER" id="PTHR36471">
    <property type="entry name" value="SMALL MEMBRANE A-KINASE ANCHOR PROTEIN"/>
    <property type="match status" value="1"/>
</dbReference>
<dbReference type="InterPro" id="IPR027969">
    <property type="entry name" value="Small_membr_AKAP"/>
</dbReference>
<evidence type="ECO:0000256" key="6">
    <source>
        <dbReference type="ARBA" id="ARBA00023136"/>
    </source>
</evidence>
<organism evidence="10 11">
    <name type="scientific">Callorhinchus milii</name>
    <name type="common">Ghost shark</name>
    <dbReference type="NCBI Taxonomy" id="7868"/>
    <lineage>
        <taxon>Eukaryota</taxon>
        <taxon>Metazoa</taxon>
        <taxon>Chordata</taxon>
        <taxon>Craniata</taxon>
        <taxon>Vertebrata</taxon>
        <taxon>Chondrichthyes</taxon>
        <taxon>Holocephali</taxon>
        <taxon>Chimaeriformes</taxon>
        <taxon>Callorhinchidae</taxon>
        <taxon>Callorhinchus</taxon>
    </lineage>
</organism>
<keyword evidence="5" id="KW-0519">Myristate</keyword>
<evidence type="ECO:0000256" key="5">
    <source>
        <dbReference type="ARBA" id="ARBA00022707"/>
    </source>
</evidence>
<comment type="similarity">
    <text evidence="2">Belongs to the small membrane AKAP family.</text>
</comment>
<reference evidence="10" key="4">
    <citation type="submission" date="2025-08" db="UniProtKB">
        <authorList>
            <consortium name="Ensembl"/>
        </authorList>
    </citation>
    <scope>IDENTIFICATION</scope>
</reference>
<name>A0A4W3IZ58_CALMI</name>
<evidence type="ECO:0000313" key="10">
    <source>
        <dbReference type="Ensembl" id="ENSCMIP00000035954.1"/>
    </source>
</evidence>
<reference evidence="11" key="1">
    <citation type="journal article" date="2006" name="Science">
        <title>Ancient noncoding elements conserved in the human genome.</title>
        <authorList>
            <person name="Venkatesh B."/>
            <person name="Kirkness E.F."/>
            <person name="Loh Y.H."/>
            <person name="Halpern A.L."/>
            <person name="Lee A.P."/>
            <person name="Johnson J."/>
            <person name="Dandona N."/>
            <person name="Viswanathan L.D."/>
            <person name="Tay A."/>
            <person name="Venter J.C."/>
            <person name="Strausberg R.L."/>
            <person name="Brenner S."/>
        </authorList>
    </citation>
    <scope>NUCLEOTIDE SEQUENCE [LARGE SCALE GENOMIC DNA]</scope>
</reference>
<keyword evidence="6" id="KW-0472">Membrane</keyword>
<feature type="region of interest" description="Disordered" evidence="9">
    <location>
        <begin position="1"/>
        <end position="35"/>
    </location>
</feature>
<keyword evidence="4" id="KW-1003">Cell membrane</keyword>
<keyword evidence="8" id="KW-0449">Lipoprotein</keyword>
<dbReference type="STRING" id="7868.ENSCMIP00000035954"/>
<sequence>MGCFKSKHKYGVSNAKATEQMDRSKSQDPALGESHLKENALLPDAALLDYAQRLSEDIVATAVSQLIEIENRYRDIPYIESDVW</sequence>
<reference evidence="11" key="2">
    <citation type="journal article" date="2007" name="PLoS Biol.">
        <title>Survey sequencing and comparative analysis of the elephant shark (Callorhinchus milii) genome.</title>
        <authorList>
            <person name="Venkatesh B."/>
            <person name="Kirkness E.F."/>
            <person name="Loh Y.H."/>
            <person name="Halpern A.L."/>
            <person name="Lee A.P."/>
            <person name="Johnson J."/>
            <person name="Dandona N."/>
            <person name="Viswanathan L.D."/>
            <person name="Tay A."/>
            <person name="Venter J.C."/>
            <person name="Strausberg R.L."/>
            <person name="Brenner S."/>
        </authorList>
    </citation>
    <scope>NUCLEOTIDE SEQUENCE [LARGE SCALE GENOMIC DNA]</scope>
</reference>
<evidence type="ECO:0000256" key="2">
    <source>
        <dbReference type="ARBA" id="ARBA00007307"/>
    </source>
</evidence>
<evidence type="ECO:0000256" key="7">
    <source>
        <dbReference type="ARBA" id="ARBA00023139"/>
    </source>
</evidence>
<dbReference type="GO" id="GO:0005886">
    <property type="term" value="C:plasma membrane"/>
    <property type="evidence" value="ECO:0007669"/>
    <property type="project" value="UniProtKB-SubCell"/>
</dbReference>
<evidence type="ECO:0000256" key="8">
    <source>
        <dbReference type="ARBA" id="ARBA00023288"/>
    </source>
</evidence>
<evidence type="ECO:0000256" key="1">
    <source>
        <dbReference type="ARBA" id="ARBA00004236"/>
    </source>
</evidence>
<dbReference type="GeneTree" id="ENSGT00940000167830"/>
<dbReference type="InParanoid" id="A0A4W3IZ58"/>
<accession>A0A4W3IZ58</accession>
<dbReference type="GO" id="GO:0034237">
    <property type="term" value="F:protein kinase A regulatory subunit binding"/>
    <property type="evidence" value="ECO:0007669"/>
    <property type="project" value="InterPro"/>
</dbReference>
<reference evidence="11" key="3">
    <citation type="journal article" date="2014" name="Nature">
        <title>Elephant shark genome provides unique insights into gnathostome evolution.</title>
        <authorList>
            <consortium name="International Elephant Shark Genome Sequencing Consortium"/>
            <person name="Venkatesh B."/>
            <person name="Lee A.P."/>
            <person name="Ravi V."/>
            <person name="Maurya A.K."/>
            <person name="Lian M.M."/>
            <person name="Swann J.B."/>
            <person name="Ohta Y."/>
            <person name="Flajnik M.F."/>
            <person name="Sutoh Y."/>
            <person name="Kasahara M."/>
            <person name="Hoon S."/>
            <person name="Gangu V."/>
            <person name="Roy S.W."/>
            <person name="Irimia M."/>
            <person name="Korzh V."/>
            <person name="Kondrychyn I."/>
            <person name="Lim Z.W."/>
            <person name="Tay B.H."/>
            <person name="Tohari S."/>
            <person name="Kong K.W."/>
            <person name="Ho S."/>
            <person name="Lorente-Galdos B."/>
            <person name="Quilez J."/>
            <person name="Marques-Bonet T."/>
            <person name="Raney B.J."/>
            <person name="Ingham P.W."/>
            <person name="Tay A."/>
            <person name="Hillier L.W."/>
            <person name="Minx P."/>
            <person name="Boehm T."/>
            <person name="Wilson R.K."/>
            <person name="Brenner S."/>
            <person name="Warren W.C."/>
        </authorList>
    </citation>
    <scope>NUCLEOTIDE SEQUENCE [LARGE SCALE GENOMIC DNA]</scope>
</reference>
<dbReference type="AlphaFoldDB" id="A0A4W3IZ58"/>
<evidence type="ECO:0000313" key="11">
    <source>
        <dbReference type="Proteomes" id="UP000314986"/>
    </source>
</evidence>
<comment type="subcellular location">
    <subcellularLocation>
        <location evidence="1">Cell membrane</location>
    </subcellularLocation>
</comment>
<dbReference type="PANTHER" id="PTHR36471:SF1">
    <property type="entry name" value="SMALL MEMBRANE A-KINASE ANCHOR PROTEIN"/>
    <property type="match status" value="1"/>
</dbReference>
<reference evidence="10" key="5">
    <citation type="submission" date="2025-09" db="UniProtKB">
        <authorList>
            <consortium name="Ensembl"/>
        </authorList>
    </citation>
    <scope>IDENTIFICATION</scope>
</reference>
<dbReference type="Proteomes" id="UP000314986">
    <property type="component" value="Unassembled WGS sequence"/>
</dbReference>
<evidence type="ECO:0000256" key="9">
    <source>
        <dbReference type="SAM" id="MobiDB-lite"/>
    </source>
</evidence>
<dbReference type="OMA" id="RYCCTND"/>
<dbReference type="Ensembl" id="ENSCMIT00000036484.1">
    <property type="protein sequence ID" value="ENSCMIP00000035954.1"/>
    <property type="gene ID" value="ENSCMIG00000015215.1"/>
</dbReference>
<proteinExistence type="inferred from homology"/>
<keyword evidence="11" id="KW-1185">Reference proteome</keyword>
<dbReference type="Pfam" id="PF15127">
    <property type="entry name" value="SmAKAP"/>
    <property type="match status" value="1"/>
</dbReference>
<protein>
    <recommendedName>
        <fullName evidence="3">Small membrane A-kinase anchor protein</fullName>
    </recommendedName>
</protein>
<feature type="compositionally biased region" description="Basic residues" evidence="9">
    <location>
        <begin position="1"/>
        <end position="10"/>
    </location>
</feature>
<keyword evidence="7" id="KW-0564">Palmitate</keyword>
<evidence type="ECO:0000256" key="3">
    <source>
        <dbReference type="ARBA" id="ARBA00016882"/>
    </source>
</evidence>